<gene>
    <name evidence="1" type="ORF">J2T60_001429</name>
</gene>
<protein>
    <submittedName>
        <fullName evidence="1">Uncharacterized protein</fullName>
    </submittedName>
</protein>
<dbReference type="EMBL" id="JALJYF010000001">
    <property type="protein sequence ID" value="MCP1727464.1"/>
    <property type="molecule type" value="Genomic_DNA"/>
</dbReference>
<organism evidence="1 2">
    <name type="scientific">Natronospira proteinivora</name>
    <dbReference type="NCBI Taxonomy" id="1807133"/>
    <lineage>
        <taxon>Bacteria</taxon>
        <taxon>Pseudomonadati</taxon>
        <taxon>Pseudomonadota</taxon>
        <taxon>Gammaproteobacteria</taxon>
        <taxon>Natronospirales</taxon>
        <taxon>Natronospiraceae</taxon>
        <taxon>Natronospira</taxon>
    </lineage>
</organism>
<evidence type="ECO:0000313" key="2">
    <source>
        <dbReference type="Proteomes" id="UP001523550"/>
    </source>
</evidence>
<dbReference type="Proteomes" id="UP001523550">
    <property type="component" value="Unassembled WGS sequence"/>
</dbReference>
<proteinExistence type="predicted"/>
<reference evidence="1 2" key="1">
    <citation type="submission" date="2022-03" db="EMBL/GenBank/DDBJ databases">
        <title>Genomic Encyclopedia of Type Strains, Phase III (KMG-III): the genomes of soil and plant-associated and newly described type strains.</title>
        <authorList>
            <person name="Whitman W."/>
        </authorList>
    </citation>
    <scope>NUCLEOTIDE SEQUENCE [LARGE SCALE GENOMIC DNA]</scope>
    <source>
        <strain evidence="1 2">BSker1</strain>
    </source>
</reference>
<accession>A0ABT1G841</accession>
<keyword evidence="2" id="KW-1185">Reference proteome</keyword>
<name>A0ABT1G841_9GAMM</name>
<dbReference type="RefSeq" id="WP_253447455.1">
    <property type="nucleotide sequence ID" value="NZ_JALJYF010000001.1"/>
</dbReference>
<sequence length="82" mass="9335">MRGNWKCSIRRDAAEALGFKHEIDPKLFDKVVHAKNTPREAAVAAALYELLPGDLCGPVEKRQLEEYLIACEQDDSDWPRTH</sequence>
<evidence type="ECO:0000313" key="1">
    <source>
        <dbReference type="EMBL" id="MCP1727464.1"/>
    </source>
</evidence>
<comment type="caution">
    <text evidence="1">The sequence shown here is derived from an EMBL/GenBank/DDBJ whole genome shotgun (WGS) entry which is preliminary data.</text>
</comment>